<evidence type="ECO:0000313" key="1">
    <source>
        <dbReference type="EMBL" id="KIJ31557.1"/>
    </source>
</evidence>
<proteinExistence type="predicted"/>
<dbReference type="Proteomes" id="UP000054279">
    <property type="component" value="Unassembled WGS sequence"/>
</dbReference>
<dbReference type="PANTHER" id="PTHR37015:SF2">
    <property type="entry name" value="REVERSE TRANSCRIPTASE DOMAIN-CONTAINING PROTEIN"/>
    <property type="match status" value="1"/>
</dbReference>
<reference evidence="1 2" key="1">
    <citation type="submission" date="2014-06" db="EMBL/GenBank/DDBJ databases">
        <title>Evolutionary Origins and Diversification of the Mycorrhizal Mutualists.</title>
        <authorList>
            <consortium name="DOE Joint Genome Institute"/>
            <consortium name="Mycorrhizal Genomics Consortium"/>
            <person name="Kohler A."/>
            <person name="Kuo A."/>
            <person name="Nagy L.G."/>
            <person name="Floudas D."/>
            <person name="Copeland A."/>
            <person name="Barry K.W."/>
            <person name="Cichocki N."/>
            <person name="Veneault-Fourrey C."/>
            <person name="LaButti K."/>
            <person name="Lindquist E.A."/>
            <person name="Lipzen A."/>
            <person name="Lundell T."/>
            <person name="Morin E."/>
            <person name="Murat C."/>
            <person name="Riley R."/>
            <person name="Ohm R."/>
            <person name="Sun H."/>
            <person name="Tunlid A."/>
            <person name="Henrissat B."/>
            <person name="Grigoriev I.V."/>
            <person name="Hibbett D.S."/>
            <person name="Martin F."/>
        </authorList>
    </citation>
    <scope>NUCLEOTIDE SEQUENCE [LARGE SCALE GENOMIC DNA]</scope>
    <source>
        <strain evidence="1 2">SS14</strain>
    </source>
</reference>
<dbReference type="OrthoDB" id="74545at2759"/>
<evidence type="ECO:0000313" key="2">
    <source>
        <dbReference type="Proteomes" id="UP000054279"/>
    </source>
</evidence>
<dbReference type="PANTHER" id="PTHR37015">
    <property type="entry name" value="REVERSE TRANSCRIPTASE DOMAIN-CONTAINING PROTEIN"/>
    <property type="match status" value="1"/>
</dbReference>
<gene>
    <name evidence="1" type="ORF">M422DRAFT_266697</name>
</gene>
<dbReference type="AlphaFoldDB" id="A0A0C9UR00"/>
<protein>
    <submittedName>
        <fullName evidence="1">Uncharacterized protein</fullName>
    </submittedName>
</protein>
<keyword evidence="2" id="KW-1185">Reference proteome</keyword>
<dbReference type="HOGENOM" id="CLU_1111936_0_0_1"/>
<organism evidence="1 2">
    <name type="scientific">Sphaerobolus stellatus (strain SS14)</name>
    <dbReference type="NCBI Taxonomy" id="990650"/>
    <lineage>
        <taxon>Eukaryota</taxon>
        <taxon>Fungi</taxon>
        <taxon>Dikarya</taxon>
        <taxon>Basidiomycota</taxon>
        <taxon>Agaricomycotina</taxon>
        <taxon>Agaricomycetes</taxon>
        <taxon>Phallomycetidae</taxon>
        <taxon>Geastrales</taxon>
        <taxon>Sphaerobolaceae</taxon>
        <taxon>Sphaerobolus</taxon>
    </lineage>
</organism>
<accession>A0A0C9UR00</accession>
<name>A0A0C9UR00_SPHS4</name>
<sequence>MEQSEYLGQPSATKSIVGWVNAYNEYLTFIFGNLGGIPADYFGPDLLNNTTAAKKIQFHAFSETEGAVAELALNINRQYTRRILLFPGELKWVETENIIIEYLCNVYRNLDADSQREVFWEEKVKDEDHYKIKKKNWDMGFPSGGEERTDMLEPFMSFEEFKFLRTQEIFYDQDLEGLFDVPTVKAAVDIAGWSWDDMKWYDICITSLYADEITEKFGNLEILDQSLVPNGMVNLLQWSRMKLGDPIISI</sequence>
<dbReference type="EMBL" id="KN837240">
    <property type="protein sequence ID" value="KIJ31557.1"/>
    <property type="molecule type" value="Genomic_DNA"/>
</dbReference>